<sequence length="14" mass="1662">MTLCFQCMPETNML</sequence>
<dbReference type="EMBL" id="GGEC01087114">
    <property type="protein sequence ID" value="MBX67598.1"/>
    <property type="molecule type" value="Transcribed_RNA"/>
</dbReference>
<protein>
    <submittedName>
        <fullName evidence="1">Uncharacterized protein</fullName>
    </submittedName>
</protein>
<organism evidence="1">
    <name type="scientific">Rhizophora mucronata</name>
    <name type="common">Asiatic mangrove</name>
    <dbReference type="NCBI Taxonomy" id="61149"/>
    <lineage>
        <taxon>Eukaryota</taxon>
        <taxon>Viridiplantae</taxon>
        <taxon>Streptophyta</taxon>
        <taxon>Embryophyta</taxon>
        <taxon>Tracheophyta</taxon>
        <taxon>Spermatophyta</taxon>
        <taxon>Magnoliopsida</taxon>
        <taxon>eudicotyledons</taxon>
        <taxon>Gunneridae</taxon>
        <taxon>Pentapetalae</taxon>
        <taxon>rosids</taxon>
        <taxon>fabids</taxon>
        <taxon>Malpighiales</taxon>
        <taxon>Rhizophoraceae</taxon>
        <taxon>Rhizophora</taxon>
    </lineage>
</organism>
<evidence type="ECO:0000313" key="1">
    <source>
        <dbReference type="EMBL" id="MBX67598.1"/>
    </source>
</evidence>
<proteinExistence type="predicted"/>
<name>A0A2P2QKU4_RHIMU</name>
<reference evidence="1" key="1">
    <citation type="submission" date="2018-02" db="EMBL/GenBank/DDBJ databases">
        <title>Rhizophora mucronata_Transcriptome.</title>
        <authorList>
            <person name="Meera S.P."/>
            <person name="Sreeshan A."/>
            <person name="Augustine A."/>
        </authorList>
    </citation>
    <scope>NUCLEOTIDE SEQUENCE</scope>
    <source>
        <tissue evidence="1">Leaf</tissue>
    </source>
</reference>
<accession>A0A2P2QKU4</accession>